<dbReference type="Proteomes" id="UP000447434">
    <property type="component" value="Chromosome 24"/>
</dbReference>
<sequence>MAHKKQPFRFRIPWLSGKHVARPKDRPKSPTKLDTNVPIQRLESPSSPTKTQGVPRAEPSVIVESSLTSQLEPTSRSTTPTEVNSPSLSLEPSSRAASPSRVSIMFSSSKPQPQSPSNSALDGSIIVSKLPAEENIQLVSSASEQEKEKMVMSEPIPQEAETIQQQSPSHLALDGASAVPIPAAEESSLPASSVYKQEKEIIVSEPMPQKVDPKIKSPSKTIIKSPDTFSQPENLSAQSTPILPEARLETQSKSPQPAGSEPRRTSFVPSSSPNSKTEPTASQTRSSSPLASERTNVLKPVDESTFLASSVFEEENEKMAVEVSEPMLQETEAEMKSPLKIIPNSPGISSQLENLSTQHRTIFINEDKSKGPKGPLETKRKLLQSQEKEKMVHRQHIKAGKAKDTASGQPIQHTIASSSGTHAKESFTRMFRANKKHHGERETVERKVMFATSNPSEKDIKVVSSADHETRNVSSISPEKPVSFNEEKAPLQKVIKDDISEFVYKLATFHPSHPTDNKEFSIITLAGDNRGATMDVDSESANKEEPIHIHRAYKTDPKESTEVTTDGEENSNTKKNSHSSANHVEVGKTYVNSNIQSINNSLMFHGSITERDPGVQVILPEKPADHIKYDDKLSPQTHKTGFNISRVEKSNNQSMVRRRCLRGLFVEPSDSDPDSPDKPRRHGCKFICDKNEKVEDIEDM</sequence>
<dbReference type="PANTHER" id="PTHR33472:SF24">
    <property type="entry name" value="VEGETATIVE CELL WALL PROTEIN GP1-LIKE"/>
    <property type="match status" value="1"/>
</dbReference>
<evidence type="ECO:0000313" key="2">
    <source>
        <dbReference type="EMBL" id="KAE9586160.1"/>
    </source>
</evidence>
<feature type="compositionally biased region" description="Low complexity" evidence="1">
    <location>
        <begin position="216"/>
        <end position="226"/>
    </location>
</feature>
<feature type="region of interest" description="Disordered" evidence="1">
    <location>
        <begin position="555"/>
        <end position="583"/>
    </location>
</feature>
<feature type="compositionally biased region" description="Basic and acidic residues" evidence="1">
    <location>
        <begin position="459"/>
        <end position="471"/>
    </location>
</feature>
<reference evidence="3" key="1">
    <citation type="journal article" date="2020" name="Nat. Commun.">
        <title>Genome sequence of the cluster root forming white lupin.</title>
        <authorList>
            <person name="Hufnagel B."/>
            <person name="Marques A."/>
            <person name="Soriano A."/>
            <person name="Marques L."/>
            <person name="Divol F."/>
            <person name="Doumas P."/>
            <person name="Sallet E."/>
            <person name="Mancinotti D."/>
            <person name="Carrere S."/>
            <person name="Marande W."/>
            <person name="Arribat S."/>
            <person name="Keller J."/>
            <person name="Huneau C."/>
            <person name="Blein T."/>
            <person name="Aime D."/>
            <person name="Laguerre M."/>
            <person name="Taylor J."/>
            <person name="Schubert V."/>
            <person name="Nelson M."/>
            <person name="Geu-Flores F."/>
            <person name="Crespi M."/>
            <person name="Gallardo-Guerrero K."/>
            <person name="Delaux P.-M."/>
            <person name="Salse J."/>
            <person name="Berges H."/>
            <person name="Guyot R."/>
            <person name="Gouzy J."/>
            <person name="Peret B."/>
        </authorList>
    </citation>
    <scope>NUCLEOTIDE SEQUENCE [LARGE SCALE GENOMIC DNA]</scope>
    <source>
        <strain evidence="3">cv. Amiga</strain>
    </source>
</reference>
<feature type="compositionally biased region" description="Low complexity" evidence="1">
    <location>
        <begin position="182"/>
        <end position="193"/>
    </location>
</feature>
<keyword evidence="3" id="KW-1185">Reference proteome</keyword>
<feature type="compositionally biased region" description="Polar residues" evidence="1">
    <location>
        <begin position="32"/>
        <end position="52"/>
    </location>
</feature>
<feature type="compositionally biased region" description="Polar residues" evidence="1">
    <location>
        <begin position="267"/>
        <end position="295"/>
    </location>
</feature>
<feature type="region of interest" description="Disordered" evidence="1">
    <location>
        <begin position="141"/>
        <end position="298"/>
    </location>
</feature>
<organism evidence="2 3">
    <name type="scientific">Lupinus albus</name>
    <name type="common">White lupine</name>
    <name type="synonym">Lupinus termis</name>
    <dbReference type="NCBI Taxonomy" id="3870"/>
    <lineage>
        <taxon>Eukaryota</taxon>
        <taxon>Viridiplantae</taxon>
        <taxon>Streptophyta</taxon>
        <taxon>Embryophyta</taxon>
        <taxon>Tracheophyta</taxon>
        <taxon>Spermatophyta</taxon>
        <taxon>Magnoliopsida</taxon>
        <taxon>eudicotyledons</taxon>
        <taxon>Gunneridae</taxon>
        <taxon>Pentapetalae</taxon>
        <taxon>rosids</taxon>
        <taxon>fabids</taxon>
        <taxon>Fabales</taxon>
        <taxon>Fabaceae</taxon>
        <taxon>Papilionoideae</taxon>
        <taxon>50 kb inversion clade</taxon>
        <taxon>genistoids sensu lato</taxon>
        <taxon>core genistoids</taxon>
        <taxon>Genisteae</taxon>
        <taxon>Lupinus</taxon>
    </lineage>
</organism>
<dbReference type="AlphaFoldDB" id="A0A6A4N902"/>
<feature type="compositionally biased region" description="Polar residues" evidence="1">
    <location>
        <begin position="227"/>
        <end position="241"/>
    </location>
</feature>
<feature type="region of interest" description="Disordered" evidence="1">
    <location>
        <begin position="385"/>
        <end position="429"/>
    </location>
</feature>
<accession>A0A6A4N902</accession>
<protein>
    <submittedName>
        <fullName evidence="2">Uncharacterized protein</fullName>
    </submittedName>
</protein>
<dbReference type="OrthoDB" id="1709592at2759"/>
<name>A0A6A4N902_LUPAL</name>
<feature type="region of interest" description="Disordered" evidence="1">
    <location>
        <begin position="1"/>
        <end position="122"/>
    </location>
</feature>
<feature type="compositionally biased region" description="Polar residues" evidence="1">
    <location>
        <begin position="406"/>
        <end position="421"/>
    </location>
</feature>
<gene>
    <name evidence="2" type="ORF">Lalb_Chr24g0398921</name>
</gene>
<feature type="compositionally biased region" description="Low complexity" evidence="1">
    <location>
        <begin position="82"/>
        <end position="119"/>
    </location>
</feature>
<feature type="region of interest" description="Disordered" evidence="1">
    <location>
        <begin position="665"/>
        <end position="684"/>
    </location>
</feature>
<feature type="region of interest" description="Disordered" evidence="1">
    <location>
        <begin position="459"/>
        <end position="481"/>
    </location>
</feature>
<dbReference type="PANTHER" id="PTHR33472">
    <property type="entry name" value="OS01G0106600 PROTEIN"/>
    <property type="match status" value="1"/>
</dbReference>
<dbReference type="EMBL" id="WOCE01000024">
    <property type="protein sequence ID" value="KAE9586160.1"/>
    <property type="molecule type" value="Genomic_DNA"/>
</dbReference>
<evidence type="ECO:0000256" key="1">
    <source>
        <dbReference type="SAM" id="MobiDB-lite"/>
    </source>
</evidence>
<feature type="compositionally biased region" description="Polar residues" evidence="1">
    <location>
        <begin position="63"/>
        <end position="81"/>
    </location>
</feature>
<proteinExistence type="predicted"/>
<comment type="caution">
    <text evidence="2">The sequence shown here is derived from an EMBL/GenBank/DDBJ whole genome shotgun (WGS) entry which is preliminary data.</text>
</comment>
<evidence type="ECO:0000313" key="3">
    <source>
        <dbReference type="Proteomes" id="UP000447434"/>
    </source>
</evidence>